<feature type="compositionally biased region" description="Basic residues" evidence="2">
    <location>
        <begin position="208"/>
        <end position="219"/>
    </location>
</feature>
<dbReference type="OrthoDB" id="724537at2759"/>
<dbReference type="PROSITE" id="PS50119">
    <property type="entry name" value="ZF_BBOX"/>
    <property type="match status" value="1"/>
</dbReference>
<dbReference type="OMA" id="CAEIQPY"/>
<evidence type="ECO:0000259" key="3">
    <source>
        <dbReference type="PROSITE" id="PS50119"/>
    </source>
</evidence>
<keyword evidence="1" id="KW-0479">Metal-binding</keyword>
<dbReference type="PANTHER" id="PTHR31065">
    <property type="entry name" value="PLATZ TRANSCRIPTION FACTOR FAMILY PROTEIN"/>
    <property type="match status" value="1"/>
</dbReference>
<evidence type="ECO:0000256" key="1">
    <source>
        <dbReference type="PROSITE-ProRule" id="PRU00024"/>
    </source>
</evidence>
<dbReference type="Pfam" id="PF04640">
    <property type="entry name" value="PLATZ"/>
    <property type="match status" value="1"/>
</dbReference>
<reference evidence="4 5" key="1">
    <citation type="submission" date="2020-04" db="EMBL/GenBank/DDBJ databases">
        <title>Plant Genome Project.</title>
        <authorList>
            <person name="Zhang R.-G."/>
        </authorList>
    </citation>
    <scope>NUCLEOTIDE SEQUENCE [LARGE SCALE GENOMIC DNA]</scope>
    <source>
        <strain evidence="4">YNK0</strain>
        <tissue evidence="4">Leaf</tissue>
    </source>
</reference>
<accession>A0A834YMD7</accession>
<evidence type="ECO:0000313" key="5">
    <source>
        <dbReference type="Proteomes" id="UP000655225"/>
    </source>
</evidence>
<dbReference type="AlphaFoldDB" id="A0A834YMD7"/>
<protein>
    <recommendedName>
        <fullName evidence="3">B box-type domain-containing protein</fullName>
    </recommendedName>
</protein>
<feature type="region of interest" description="Disordered" evidence="2">
    <location>
        <begin position="156"/>
        <end position="226"/>
    </location>
</feature>
<name>A0A834YMD7_TETSI</name>
<dbReference type="EMBL" id="JABCRI010000018">
    <property type="protein sequence ID" value="KAF8389696.1"/>
    <property type="molecule type" value="Genomic_DNA"/>
</dbReference>
<organism evidence="4 5">
    <name type="scientific">Tetracentron sinense</name>
    <name type="common">Spur-leaf</name>
    <dbReference type="NCBI Taxonomy" id="13715"/>
    <lineage>
        <taxon>Eukaryota</taxon>
        <taxon>Viridiplantae</taxon>
        <taxon>Streptophyta</taxon>
        <taxon>Embryophyta</taxon>
        <taxon>Tracheophyta</taxon>
        <taxon>Spermatophyta</taxon>
        <taxon>Magnoliopsida</taxon>
        <taxon>Trochodendrales</taxon>
        <taxon>Trochodendraceae</taxon>
        <taxon>Tetracentron</taxon>
    </lineage>
</organism>
<dbReference type="InterPro" id="IPR006734">
    <property type="entry name" value="PLATZ"/>
</dbReference>
<dbReference type="InterPro" id="IPR000315">
    <property type="entry name" value="Znf_B-box"/>
</dbReference>
<comment type="caution">
    <text evidence="4">The sequence shown here is derived from an EMBL/GenBank/DDBJ whole genome shotgun (WGS) entry which is preliminary data.</text>
</comment>
<dbReference type="PANTHER" id="PTHR31065:SF41">
    <property type="entry name" value="PLATZ TRANSCRIPTION FACTOR FAMILY PROTEIN"/>
    <property type="match status" value="1"/>
</dbReference>
<gene>
    <name evidence="4" type="ORF">HHK36_024215</name>
</gene>
<keyword evidence="1" id="KW-0863">Zinc-finger</keyword>
<dbReference type="Proteomes" id="UP000655225">
    <property type="component" value="Unassembled WGS sequence"/>
</dbReference>
<sequence length="226" mass="25469">MGFNGGFILPKKKKSNNQGWMDTLLKSKFFGSCLDHIEHRKNEVNVYCLDCQCSFCHHCLSSAVHNSDHKLLKIFRYVYRDVVRLQEIKEHLDCSNVQPYISNGTRVVFLNPRPQPKPSKSNSGHSCEICDNNLAGPYGRCSIACKVTVISQKSSEDQKSPSISFPAPLISDSSVTESQNPEHNLKEEESVAVESGKENQLGLNSNLKPRKRLHRRKGIPHSAPFF</sequence>
<dbReference type="CDD" id="cd19756">
    <property type="entry name" value="Bbox2"/>
    <property type="match status" value="1"/>
</dbReference>
<dbReference type="GO" id="GO:0008270">
    <property type="term" value="F:zinc ion binding"/>
    <property type="evidence" value="ECO:0007669"/>
    <property type="project" value="UniProtKB-KW"/>
</dbReference>
<evidence type="ECO:0000313" key="4">
    <source>
        <dbReference type="EMBL" id="KAF8389696.1"/>
    </source>
</evidence>
<proteinExistence type="predicted"/>
<evidence type="ECO:0000256" key="2">
    <source>
        <dbReference type="SAM" id="MobiDB-lite"/>
    </source>
</evidence>
<keyword evidence="5" id="KW-1185">Reference proteome</keyword>
<feature type="compositionally biased region" description="Polar residues" evidence="2">
    <location>
        <begin position="171"/>
        <end position="182"/>
    </location>
</feature>
<feature type="domain" description="B box-type" evidence="3">
    <location>
        <begin position="33"/>
        <end position="74"/>
    </location>
</feature>
<keyword evidence="1" id="KW-0862">Zinc</keyword>